<dbReference type="EMBL" id="JARBHB010000011">
    <property type="protein sequence ID" value="KAJ8872412.1"/>
    <property type="molecule type" value="Genomic_DNA"/>
</dbReference>
<accession>A0ABQ9GK78</accession>
<keyword evidence="3" id="KW-1185">Reference proteome</keyword>
<feature type="region of interest" description="Disordered" evidence="1">
    <location>
        <begin position="148"/>
        <end position="170"/>
    </location>
</feature>
<dbReference type="Proteomes" id="UP001159363">
    <property type="component" value="Chromosome 10"/>
</dbReference>
<evidence type="ECO:0000313" key="2">
    <source>
        <dbReference type="EMBL" id="KAJ8872412.1"/>
    </source>
</evidence>
<gene>
    <name evidence="2" type="ORF">PR048_026016</name>
</gene>
<feature type="compositionally biased region" description="Polar residues" evidence="1">
    <location>
        <begin position="158"/>
        <end position="168"/>
    </location>
</feature>
<protein>
    <submittedName>
        <fullName evidence="2">Uncharacterized protein</fullName>
    </submittedName>
</protein>
<proteinExistence type="predicted"/>
<evidence type="ECO:0000256" key="1">
    <source>
        <dbReference type="SAM" id="MobiDB-lite"/>
    </source>
</evidence>
<name>A0ABQ9GK78_9NEOP</name>
<evidence type="ECO:0000313" key="3">
    <source>
        <dbReference type="Proteomes" id="UP001159363"/>
    </source>
</evidence>
<comment type="caution">
    <text evidence="2">The sequence shown here is derived from an EMBL/GenBank/DDBJ whole genome shotgun (WGS) entry which is preliminary data.</text>
</comment>
<sequence>MRAKRDPREYPPTSGIIRNHSHMLKSGYDPASNRARGFVRVQGQEVREQYGRHEYARLAPRRSYAQGVQCFRRGPFSSTNGGNPYVRVRSIYRTEPTRGINRMWKNAGGTLMRLQRGIGTTSVHIYRVLSEATECNLGDIPSTYPSEVHLRPDKLGKSPTQMDTSNANVKGDRTPRALLWQSGEYNTTPSMPVLIYTEVKSRQPKRFAVYHSDRENARIHYRNIRFETPIPDIWNKSTPGSGKCRVHLAWVQGYTAPYTVITMGQCRPERWTIHLSIHSADGSVARSAGRCPWNVDCTVARRHEGRANAHAHDRATLVTSSLPSTPLPQAITSPTLAHERAALIQYERLRIIKAGPASDKAGGVARGNGIGGEEIVTYHKRPGCEGVASPNIGSLRPVALLSPGTRLPRTSFISQSEMLLRRIATRNTLHSHIILILCRLKVAIT</sequence>
<reference evidence="2 3" key="1">
    <citation type="submission" date="2023-02" db="EMBL/GenBank/DDBJ databases">
        <title>LHISI_Scaffold_Assembly.</title>
        <authorList>
            <person name="Stuart O.P."/>
            <person name="Cleave R."/>
            <person name="Magrath M.J.L."/>
            <person name="Mikheyev A.S."/>
        </authorList>
    </citation>
    <scope>NUCLEOTIDE SEQUENCE [LARGE SCALE GENOMIC DNA]</scope>
    <source>
        <strain evidence="2">Daus_M_001</strain>
        <tissue evidence="2">Leg muscle</tissue>
    </source>
</reference>
<organism evidence="2 3">
    <name type="scientific">Dryococelus australis</name>
    <dbReference type="NCBI Taxonomy" id="614101"/>
    <lineage>
        <taxon>Eukaryota</taxon>
        <taxon>Metazoa</taxon>
        <taxon>Ecdysozoa</taxon>
        <taxon>Arthropoda</taxon>
        <taxon>Hexapoda</taxon>
        <taxon>Insecta</taxon>
        <taxon>Pterygota</taxon>
        <taxon>Neoptera</taxon>
        <taxon>Polyneoptera</taxon>
        <taxon>Phasmatodea</taxon>
        <taxon>Verophasmatodea</taxon>
        <taxon>Anareolatae</taxon>
        <taxon>Phasmatidae</taxon>
        <taxon>Eurycanthinae</taxon>
        <taxon>Dryococelus</taxon>
    </lineage>
</organism>